<comment type="cofactor">
    <cofactor evidence="1">
        <name>pyridoxal 5'-phosphate</name>
        <dbReference type="ChEBI" id="CHEBI:597326"/>
    </cofactor>
</comment>
<evidence type="ECO:0000313" key="13">
    <source>
        <dbReference type="Proteomes" id="UP001187192"/>
    </source>
</evidence>
<evidence type="ECO:0000256" key="9">
    <source>
        <dbReference type="RuleBase" id="RU003737"/>
    </source>
</evidence>
<sequence>MGQIHKILQAVVEAPTLRDKITSLPKDGLTSFVQSLILHHHHSKEPFYVLDLGVVADLMDNWTRSLPMVRPFYAVKCNPNPALLAAMATLDMGFDCASQAEIESVLALGVSPDRIIFANPCKLESHIKYAASVGVDLTTFDSAFEVEKIREFHPKSALLIRIKPPDDGGAMWPLDSKYGALPEEVEPLLQAAQAAQLPVIGVSFHIGSRVADSSAYALAIEAAKKVFETTAQLGMPPMRVLDIGGGFMAGKQFEEAASTIRADLKTYFPDTTGMSLVAEPGRFFVESAFTLTANIIGKRVRRELREYWINDGVYGSLMCGALFEPRNLTCKPLACNSSSENPTCEGAKTYSSTVFGPTLDALDTVMKGHGLPELEVNDWLVFPNMGAYSSALSSNFNGFNTVAFSTYLACSNPS</sequence>
<evidence type="ECO:0000259" key="10">
    <source>
        <dbReference type="Pfam" id="PF00278"/>
    </source>
</evidence>
<dbReference type="Gene3D" id="3.20.20.10">
    <property type="entry name" value="Alanine racemase"/>
    <property type="match status" value="1"/>
</dbReference>
<evidence type="ECO:0000256" key="8">
    <source>
        <dbReference type="ARBA" id="ARBA00049127"/>
    </source>
</evidence>
<dbReference type="SUPFAM" id="SSF50621">
    <property type="entry name" value="Alanine racemase C-terminal domain-like"/>
    <property type="match status" value="1"/>
</dbReference>
<comment type="caution">
    <text evidence="12">The sequence shown here is derived from an EMBL/GenBank/DDBJ whole genome shotgun (WGS) entry which is preliminary data.</text>
</comment>
<proteinExistence type="inferred from homology"/>
<evidence type="ECO:0000313" key="12">
    <source>
        <dbReference type="EMBL" id="GMN34883.1"/>
    </source>
</evidence>
<dbReference type="InterPro" id="IPR022644">
    <property type="entry name" value="De-COase2_N"/>
</dbReference>
<feature type="domain" description="Orn/DAP/Arg decarboxylase 2 C-terminal" evidence="10">
    <location>
        <begin position="48"/>
        <end position="386"/>
    </location>
</feature>
<dbReference type="EC" id="4.1.1.17" evidence="6"/>
<dbReference type="InterPro" id="IPR002433">
    <property type="entry name" value="Orn_de-COase"/>
</dbReference>
<dbReference type="Pfam" id="PF00278">
    <property type="entry name" value="Orn_DAP_Arg_deC"/>
    <property type="match status" value="1"/>
</dbReference>
<evidence type="ECO:0000259" key="11">
    <source>
        <dbReference type="Pfam" id="PF02784"/>
    </source>
</evidence>
<dbReference type="PANTHER" id="PTHR11482:SF6">
    <property type="entry name" value="ORNITHINE DECARBOXYLASE 1-RELATED"/>
    <property type="match status" value="1"/>
</dbReference>
<dbReference type="CDD" id="cd00622">
    <property type="entry name" value="PLPDE_III_ODC"/>
    <property type="match status" value="1"/>
</dbReference>
<comment type="pathway">
    <text evidence="5">Amine and polyamine biosynthesis; putrescine biosynthesis via L-ornithine pathway; putrescine from L-ornithine: step 1/1.</text>
</comment>
<dbReference type="InterPro" id="IPR029066">
    <property type="entry name" value="PLP-binding_barrel"/>
</dbReference>
<evidence type="ECO:0000256" key="6">
    <source>
        <dbReference type="ARBA" id="ARBA00034138"/>
    </source>
</evidence>
<dbReference type="Proteomes" id="UP001187192">
    <property type="component" value="Unassembled WGS sequence"/>
</dbReference>
<dbReference type="PANTHER" id="PTHR11482">
    <property type="entry name" value="ARGININE/DIAMINOPIMELATE/ORNITHINE DECARBOXYLASE"/>
    <property type="match status" value="1"/>
</dbReference>
<dbReference type="InterPro" id="IPR009006">
    <property type="entry name" value="Ala_racemase/Decarboxylase_C"/>
</dbReference>
<dbReference type="SUPFAM" id="SSF51419">
    <property type="entry name" value="PLP-binding barrel"/>
    <property type="match status" value="1"/>
</dbReference>
<dbReference type="Gramene" id="FCD_00004063-RA">
    <property type="protein sequence ID" value="FCD_00004063-RA:cds"/>
    <property type="gene ID" value="FCD_00004063"/>
</dbReference>
<dbReference type="GO" id="GO:0005737">
    <property type="term" value="C:cytoplasm"/>
    <property type="evidence" value="ECO:0007669"/>
    <property type="project" value="TreeGrafter"/>
</dbReference>
<dbReference type="GO" id="GO:0004586">
    <property type="term" value="F:ornithine decarboxylase activity"/>
    <property type="evidence" value="ECO:0007669"/>
    <property type="project" value="UniProtKB-EC"/>
</dbReference>
<protein>
    <recommendedName>
        <fullName evidence="6">ornithine decarboxylase</fullName>
        <ecNumber evidence="6">4.1.1.17</ecNumber>
    </recommendedName>
</protein>
<reference evidence="12" key="1">
    <citation type="submission" date="2023-07" db="EMBL/GenBank/DDBJ databases">
        <title>draft genome sequence of fig (Ficus carica).</title>
        <authorList>
            <person name="Takahashi T."/>
            <person name="Nishimura K."/>
        </authorList>
    </citation>
    <scope>NUCLEOTIDE SEQUENCE</scope>
</reference>
<evidence type="ECO:0000256" key="1">
    <source>
        <dbReference type="ARBA" id="ARBA00001933"/>
    </source>
</evidence>
<accession>A0AA88CU05</accession>
<dbReference type="InterPro" id="IPR022643">
    <property type="entry name" value="De-COase2_C"/>
</dbReference>
<evidence type="ECO:0000256" key="7">
    <source>
        <dbReference type="ARBA" id="ARBA00046672"/>
    </source>
</evidence>
<keyword evidence="4" id="KW-0456">Lyase</keyword>
<feature type="domain" description="Orn/DAP/Arg decarboxylase 2 N-terminal" evidence="11">
    <location>
        <begin position="55"/>
        <end position="285"/>
    </location>
</feature>
<evidence type="ECO:0000256" key="5">
    <source>
        <dbReference type="ARBA" id="ARBA00034115"/>
    </source>
</evidence>
<dbReference type="GO" id="GO:0033387">
    <property type="term" value="P:putrescine biosynthetic process from arginine, via ornithine"/>
    <property type="evidence" value="ECO:0007669"/>
    <property type="project" value="TreeGrafter"/>
</dbReference>
<comment type="similarity">
    <text evidence="2 9">Belongs to the Orn/Lys/Arg decarboxylase class-II family.</text>
</comment>
<dbReference type="EMBL" id="BTGU01000005">
    <property type="protein sequence ID" value="GMN34883.1"/>
    <property type="molecule type" value="Genomic_DNA"/>
</dbReference>
<dbReference type="Pfam" id="PF02784">
    <property type="entry name" value="Orn_Arg_deC_N"/>
    <property type="match status" value="1"/>
</dbReference>
<evidence type="ECO:0000256" key="2">
    <source>
        <dbReference type="ARBA" id="ARBA00008872"/>
    </source>
</evidence>
<organism evidence="12 13">
    <name type="scientific">Ficus carica</name>
    <name type="common">Common fig</name>
    <dbReference type="NCBI Taxonomy" id="3494"/>
    <lineage>
        <taxon>Eukaryota</taxon>
        <taxon>Viridiplantae</taxon>
        <taxon>Streptophyta</taxon>
        <taxon>Embryophyta</taxon>
        <taxon>Tracheophyta</taxon>
        <taxon>Spermatophyta</taxon>
        <taxon>Magnoliopsida</taxon>
        <taxon>eudicotyledons</taxon>
        <taxon>Gunneridae</taxon>
        <taxon>Pentapetalae</taxon>
        <taxon>rosids</taxon>
        <taxon>fabids</taxon>
        <taxon>Rosales</taxon>
        <taxon>Moraceae</taxon>
        <taxon>Ficeae</taxon>
        <taxon>Ficus</taxon>
    </lineage>
</organism>
<keyword evidence="3" id="KW-0663">Pyridoxal phosphate</keyword>
<comment type="subunit">
    <text evidence="7">Homodimer. Only the dimer is catalytically active, as the active sites are constructed of residues from both monomers.</text>
</comment>
<comment type="catalytic activity">
    <reaction evidence="8">
        <text>L-ornithine + H(+) = putrescine + CO2</text>
        <dbReference type="Rhea" id="RHEA:22964"/>
        <dbReference type="ChEBI" id="CHEBI:15378"/>
        <dbReference type="ChEBI" id="CHEBI:16526"/>
        <dbReference type="ChEBI" id="CHEBI:46911"/>
        <dbReference type="ChEBI" id="CHEBI:326268"/>
        <dbReference type="EC" id="4.1.1.17"/>
    </reaction>
</comment>
<dbReference type="FunFam" id="3.20.20.10:FF:000005">
    <property type="entry name" value="Ornithine decarboxylase"/>
    <property type="match status" value="1"/>
</dbReference>
<dbReference type="InterPro" id="IPR000183">
    <property type="entry name" value="Orn/DAP/Arg_de-COase"/>
</dbReference>
<name>A0AA88CU05_FICCA</name>
<gene>
    <name evidence="12" type="ORF">TIFTF001_004951</name>
</gene>
<evidence type="ECO:0000256" key="3">
    <source>
        <dbReference type="ARBA" id="ARBA00022898"/>
    </source>
</evidence>
<dbReference type="AlphaFoldDB" id="A0AA88CU05"/>
<dbReference type="Gene3D" id="2.40.37.10">
    <property type="entry name" value="Lyase, Ornithine Decarboxylase, Chain A, domain 1"/>
    <property type="match status" value="1"/>
</dbReference>
<evidence type="ECO:0000256" key="4">
    <source>
        <dbReference type="ARBA" id="ARBA00023239"/>
    </source>
</evidence>
<keyword evidence="13" id="KW-1185">Reference proteome</keyword>
<dbReference type="PRINTS" id="PR01179">
    <property type="entry name" value="ODADCRBXLASE"/>
</dbReference>
<dbReference type="PRINTS" id="PR01182">
    <property type="entry name" value="ORNDCRBXLASE"/>
</dbReference>